<protein>
    <submittedName>
        <fullName evidence="1">NGG1p interacting factor 3</fullName>
    </submittedName>
</protein>
<organism evidence="1 2">
    <name type="scientific">Leucogyrophana mollusca</name>
    <dbReference type="NCBI Taxonomy" id="85980"/>
    <lineage>
        <taxon>Eukaryota</taxon>
        <taxon>Fungi</taxon>
        <taxon>Dikarya</taxon>
        <taxon>Basidiomycota</taxon>
        <taxon>Agaricomycotina</taxon>
        <taxon>Agaricomycetes</taxon>
        <taxon>Agaricomycetidae</taxon>
        <taxon>Boletales</taxon>
        <taxon>Boletales incertae sedis</taxon>
        <taxon>Leucogyrophana</taxon>
    </lineage>
</organism>
<name>A0ACB8BDI5_9AGAM</name>
<reference evidence="1" key="1">
    <citation type="journal article" date="2021" name="New Phytol.">
        <title>Evolutionary innovations through gain and loss of genes in the ectomycorrhizal Boletales.</title>
        <authorList>
            <person name="Wu G."/>
            <person name="Miyauchi S."/>
            <person name="Morin E."/>
            <person name="Kuo A."/>
            <person name="Drula E."/>
            <person name="Varga T."/>
            <person name="Kohler A."/>
            <person name="Feng B."/>
            <person name="Cao Y."/>
            <person name="Lipzen A."/>
            <person name="Daum C."/>
            <person name="Hundley H."/>
            <person name="Pangilinan J."/>
            <person name="Johnson J."/>
            <person name="Barry K."/>
            <person name="LaButti K."/>
            <person name="Ng V."/>
            <person name="Ahrendt S."/>
            <person name="Min B."/>
            <person name="Choi I.G."/>
            <person name="Park H."/>
            <person name="Plett J.M."/>
            <person name="Magnuson J."/>
            <person name="Spatafora J.W."/>
            <person name="Nagy L.G."/>
            <person name="Henrissat B."/>
            <person name="Grigoriev I.V."/>
            <person name="Yang Z.L."/>
            <person name="Xu J."/>
            <person name="Martin F.M."/>
        </authorList>
    </citation>
    <scope>NUCLEOTIDE SEQUENCE</scope>
    <source>
        <strain evidence="1">KUC20120723A-06</strain>
    </source>
</reference>
<accession>A0ACB8BDI5</accession>
<gene>
    <name evidence="1" type="ORF">BV22DRAFT_1130356</name>
</gene>
<keyword evidence="2" id="KW-1185">Reference proteome</keyword>
<proteinExistence type="predicted"/>
<comment type="caution">
    <text evidence="1">The sequence shown here is derived from an EMBL/GenBank/DDBJ whole genome shotgun (WGS) entry which is preliminary data.</text>
</comment>
<dbReference type="EMBL" id="MU266442">
    <property type="protein sequence ID" value="KAH7923782.1"/>
    <property type="molecule type" value="Genomic_DNA"/>
</dbReference>
<sequence>MQSVVTKAICKAFDRIAPLRLAEKWDKVGLLLESPYQRSNANRVLLTIDLTPAVLAEALSTPTAFVVSYHPSIFNPLPSLTLSNPLQASLLSLAANGISLYCPHTSLDSVHGGINDWLASGVKGDGSADDVAILGEAKGDEGGVGRIVTLRRPVEIDELVKKIKVHLKVSQVDVGHPLTPRPIRTIAICAGAGDSMLSDVDADLYFTGEMPHHAVLAAVAQGRYVVLCGHTNTERGYLPVLAEKLRATLSGLPSDSCFSENERGELQNLQLEVFVSQEDKHPLQHM</sequence>
<evidence type="ECO:0000313" key="2">
    <source>
        <dbReference type="Proteomes" id="UP000790709"/>
    </source>
</evidence>
<evidence type="ECO:0000313" key="1">
    <source>
        <dbReference type="EMBL" id="KAH7923782.1"/>
    </source>
</evidence>
<dbReference type="Proteomes" id="UP000790709">
    <property type="component" value="Unassembled WGS sequence"/>
</dbReference>